<dbReference type="GO" id="GO:0007274">
    <property type="term" value="P:neuromuscular synaptic transmission"/>
    <property type="evidence" value="ECO:0007669"/>
    <property type="project" value="TreeGrafter"/>
</dbReference>
<evidence type="ECO:0000313" key="8">
    <source>
        <dbReference type="EMBL" id="TTC29627.1"/>
    </source>
</evidence>
<dbReference type="EMBL" id="VCAZ01000174">
    <property type="protein sequence ID" value="TTC29627.1"/>
    <property type="molecule type" value="Genomic_DNA"/>
</dbReference>
<comment type="function">
    <text evidence="3">Catalyzes the reversible synthesis of acetylcholine (ACh) from acetyl CoA and choline at cholinergic synapses.</text>
</comment>
<dbReference type="GO" id="GO:0045202">
    <property type="term" value="C:synapse"/>
    <property type="evidence" value="ECO:0007669"/>
    <property type="project" value="GOC"/>
</dbReference>
<comment type="caution">
    <text evidence="8">The sequence shown here is derived from an EMBL/GenBank/DDBJ whole genome shotgun (WGS) entry which is preliminary data.</text>
</comment>
<dbReference type="GO" id="GO:0004102">
    <property type="term" value="F:choline O-acetyltransferase activity"/>
    <property type="evidence" value="ECO:0007669"/>
    <property type="project" value="UniProtKB-EC"/>
</dbReference>
<dbReference type="InterPro" id="IPR039551">
    <property type="entry name" value="Cho/carn_acyl_trans"/>
</dbReference>
<dbReference type="EC" id="2.3.1.6" evidence="4"/>
<dbReference type="InterPro" id="IPR000542">
    <property type="entry name" value="Carn_acyl_trans"/>
</dbReference>
<name>A0A556V9M0_BAGYA</name>
<dbReference type="Gene3D" id="3.30.559.10">
    <property type="entry name" value="Chloramphenicol acetyltransferase-like domain"/>
    <property type="match status" value="1"/>
</dbReference>
<reference evidence="8 9" key="1">
    <citation type="journal article" date="2019" name="Genome Biol. Evol.">
        <title>Whole-Genome Sequencing of the Giant Devil Catfish, Bagarius yarrelli.</title>
        <authorList>
            <person name="Jiang W."/>
            <person name="Lv Y."/>
            <person name="Cheng L."/>
            <person name="Yang K."/>
            <person name="Chao B."/>
            <person name="Wang X."/>
            <person name="Li Y."/>
            <person name="Pan X."/>
            <person name="You X."/>
            <person name="Zhang Y."/>
            <person name="Yang J."/>
            <person name="Li J."/>
            <person name="Zhang X."/>
            <person name="Liu S."/>
            <person name="Sun C."/>
            <person name="Yang J."/>
            <person name="Shi Q."/>
        </authorList>
    </citation>
    <scope>NUCLEOTIDE SEQUENCE [LARGE SCALE GENOMIC DNA]</scope>
    <source>
        <strain evidence="8">JWS20170419001</strain>
        <tissue evidence="8">Muscle</tissue>
    </source>
</reference>
<gene>
    <name evidence="8" type="ORF">Baya_14309</name>
</gene>
<dbReference type="PANTHER" id="PTHR22589:SF14">
    <property type="entry name" value="CHOLINE O-ACETYLTRANSFERASE"/>
    <property type="match status" value="1"/>
</dbReference>
<evidence type="ECO:0000256" key="3">
    <source>
        <dbReference type="ARBA" id="ARBA00037088"/>
    </source>
</evidence>
<comment type="catalytic activity">
    <reaction evidence="6">
        <text>choline + acetyl-CoA = acetylcholine + CoA</text>
        <dbReference type="Rhea" id="RHEA:18821"/>
        <dbReference type="ChEBI" id="CHEBI:15354"/>
        <dbReference type="ChEBI" id="CHEBI:15355"/>
        <dbReference type="ChEBI" id="CHEBI:57287"/>
        <dbReference type="ChEBI" id="CHEBI:57288"/>
        <dbReference type="EC" id="2.3.1.6"/>
    </reaction>
</comment>
<dbReference type="OrthoDB" id="240216at2759"/>
<accession>A0A556V9M0</accession>
<dbReference type="PANTHER" id="PTHR22589">
    <property type="entry name" value="CARNITINE O-ACYLTRANSFERASE"/>
    <property type="match status" value="1"/>
</dbReference>
<keyword evidence="2" id="KW-0530">Neurotransmitter biosynthesis</keyword>
<evidence type="ECO:0000256" key="2">
    <source>
        <dbReference type="ARBA" id="ARBA00022979"/>
    </source>
</evidence>
<proteinExistence type="inferred from homology"/>
<keyword evidence="8" id="KW-0808">Transferase</keyword>
<dbReference type="InterPro" id="IPR023213">
    <property type="entry name" value="CAT-like_dom_sf"/>
</dbReference>
<dbReference type="GO" id="GO:0005737">
    <property type="term" value="C:cytoplasm"/>
    <property type="evidence" value="ECO:0007669"/>
    <property type="project" value="TreeGrafter"/>
</dbReference>
<protein>
    <recommendedName>
        <fullName evidence="5">Choline O-acetyltransferase</fullName>
        <ecNumber evidence="4">2.3.1.6</ecNumber>
    </recommendedName>
</protein>
<dbReference type="SUPFAM" id="SSF52777">
    <property type="entry name" value="CoA-dependent acyltransferases"/>
    <property type="match status" value="1"/>
</dbReference>
<evidence type="ECO:0000256" key="4">
    <source>
        <dbReference type="ARBA" id="ARBA00039091"/>
    </source>
</evidence>
<evidence type="ECO:0000259" key="7">
    <source>
        <dbReference type="Pfam" id="PF00755"/>
    </source>
</evidence>
<comment type="similarity">
    <text evidence="1">Belongs to the carnitine/choline acetyltransferase family.</text>
</comment>
<evidence type="ECO:0000256" key="6">
    <source>
        <dbReference type="ARBA" id="ARBA00048143"/>
    </source>
</evidence>
<dbReference type="GO" id="GO:0008292">
    <property type="term" value="P:acetylcholine biosynthetic process"/>
    <property type="evidence" value="ECO:0007669"/>
    <property type="project" value="TreeGrafter"/>
</dbReference>
<evidence type="ECO:0000256" key="5">
    <source>
        <dbReference type="ARBA" id="ARBA00040495"/>
    </source>
</evidence>
<sequence length="179" mass="20030">MDPCFLPHLPRRSSQIQQLRFPVNGFALQQRIVNAQKSQFPPGNVDILGFFWLLQDFGIDNHMLGLREIAKELKMETPDVFTDEAFLLSNQFILSTSQVPTTVDMFCCYGPVVANGYGACYNPQADHMVFCVSSFRECASTSSLLLAKALDLALNDMRELCNRCNAEKEGGVKTATPRK</sequence>
<organism evidence="8 9">
    <name type="scientific">Bagarius yarrelli</name>
    <name type="common">Goonch</name>
    <name type="synonym">Bagrus yarrelli</name>
    <dbReference type="NCBI Taxonomy" id="175774"/>
    <lineage>
        <taxon>Eukaryota</taxon>
        <taxon>Metazoa</taxon>
        <taxon>Chordata</taxon>
        <taxon>Craniata</taxon>
        <taxon>Vertebrata</taxon>
        <taxon>Euteleostomi</taxon>
        <taxon>Actinopterygii</taxon>
        <taxon>Neopterygii</taxon>
        <taxon>Teleostei</taxon>
        <taxon>Ostariophysi</taxon>
        <taxon>Siluriformes</taxon>
        <taxon>Sisoridae</taxon>
        <taxon>Sisorinae</taxon>
        <taxon>Bagarius</taxon>
    </lineage>
</organism>
<evidence type="ECO:0000256" key="1">
    <source>
        <dbReference type="ARBA" id="ARBA00005232"/>
    </source>
</evidence>
<dbReference type="GO" id="GO:0043005">
    <property type="term" value="C:neuron projection"/>
    <property type="evidence" value="ECO:0007669"/>
    <property type="project" value="TreeGrafter"/>
</dbReference>
<dbReference type="AlphaFoldDB" id="A0A556V9M0"/>
<dbReference type="Pfam" id="PF00755">
    <property type="entry name" value="Carn_acyltransf"/>
    <property type="match status" value="1"/>
</dbReference>
<keyword evidence="9" id="KW-1185">Reference proteome</keyword>
<evidence type="ECO:0000313" key="9">
    <source>
        <dbReference type="Proteomes" id="UP000319801"/>
    </source>
</evidence>
<dbReference type="Proteomes" id="UP000319801">
    <property type="component" value="Unassembled WGS sequence"/>
</dbReference>
<feature type="domain" description="Choline/carnitine acyltransferase" evidence="7">
    <location>
        <begin position="58"/>
        <end position="150"/>
    </location>
</feature>